<dbReference type="AlphaFoldDB" id="A0A2K0TVI6"/>
<evidence type="ECO:0000313" key="2">
    <source>
        <dbReference type="Proteomes" id="UP000236290"/>
    </source>
</evidence>
<gene>
    <name evidence="1" type="ORF">THARTR1_09859</name>
</gene>
<comment type="caution">
    <text evidence="1">The sequence shown here is derived from an EMBL/GenBank/DDBJ whole genome shotgun (WGS) entry which is preliminary data.</text>
</comment>
<sequence length="57" mass="6498">MCHHLLHHVVAKYLISRCAFHVRIRARTTMFAPNYNRGWLQRGCAFCATGVAQGGRL</sequence>
<organism evidence="1 2">
    <name type="scientific">Trichoderma harzianum</name>
    <name type="common">Hypocrea lixii</name>
    <dbReference type="NCBI Taxonomy" id="5544"/>
    <lineage>
        <taxon>Eukaryota</taxon>
        <taxon>Fungi</taxon>
        <taxon>Dikarya</taxon>
        <taxon>Ascomycota</taxon>
        <taxon>Pezizomycotina</taxon>
        <taxon>Sordariomycetes</taxon>
        <taxon>Hypocreomycetidae</taxon>
        <taxon>Hypocreales</taxon>
        <taxon>Hypocreaceae</taxon>
        <taxon>Trichoderma</taxon>
    </lineage>
</organism>
<proteinExistence type="predicted"/>
<dbReference type="Proteomes" id="UP000236290">
    <property type="component" value="Unassembled WGS sequence"/>
</dbReference>
<protein>
    <submittedName>
        <fullName evidence="1">Uncharacterized protein</fullName>
    </submittedName>
</protein>
<evidence type="ECO:0000313" key="1">
    <source>
        <dbReference type="EMBL" id="PNP49537.1"/>
    </source>
</evidence>
<dbReference type="EMBL" id="MTYI01000187">
    <property type="protein sequence ID" value="PNP49537.1"/>
    <property type="molecule type" value="Genomic_DNA"/>
</dbReference>
<name>A0A2K0TVI6_TRIHA</name>
<accession>A0A2K0TVI6</accession>
<reference evidence="1 2" key="1">
    <citation type="submission" date="2017-02" db="EMBL/GenBank/DDBJ databases">
        <title>Genomes of Trichoderma spp. with biocontrol activity.</title>
        <authorList>
            <person name="Gardiner D."/>
            <person name="Kazan K."/>
            <person name="Vos C."/>
            <person name="Harvey P."/>
        </authorList>
    </citation>
    <scope>NUCLEOTIDE SEQUENCE [LARGE SCALE GENOMIC DNA]</scope>
    <source>
        <strain evidence="1 2">Tr1</strain>
    </source>
</reference>